<dbReference type="Proteomes" id="UP000309133">
    <property type="component" value="Unassembled WGS sequence"/>
</dbReference>
<proteinExistence type="predicted"/>
<dbReference type="SUPFAM" id="SSF56672">
    <property type="entry name" value="DNA/RNA polymerases"/>
    <property type="match status" value="1"/>
</dbReference>
<feature type="non-terminal residue" evidence="2">
    <location>
        <position position="1"/>
    </location>
</feature>
<dbReference type="RefSeq" id="WP_136429496.1">
    <property type="nucleotide sequence ID" value="NZ_SSSM01000009.1"/>
</dbReference>
<dbReference type="EMBL" id="SSSM01000009">
    <property type="protein sequence ID" value="THG28111.1"/>
    <property type="molecule type" value="Genomic_DNA"/>
</dbReference>
<evidence type="ECO:0000313" key="3">
    <source>
        <dbReference type="Proteomes" id="UP000309133"/>
    </source>
</evidence>
<protein>
    <recommendedName>
        <fullName evidence="1">Reverse transcriptase Ty1/copia-type domain-containing protein</fullName>
    </recommendedName>
</protein>
<comment type="caution">
    <text evidence="2">The sequence shown here is derived from an EMBL/GenBank/DDBJ whole genome shotgun (WGS) entry which is preliminary data.</text>
</comment>
<organism evidence="2 3">
    <name type="scientific">Naasia lichenicola</name>
    <dbReference type="NCBI Taxonomy" id="2565933"/>
    <lineage>
        <taxon>Bacteria</taxon>
        <taxon>Bacillati</taxon>
        <taxon>Actinomycetota</taxon>
        <taxon>Actinomycetes</taxon>
        <taxon>Micrococcales</taxon>
        <taxon>Microbacteriaceae</taxon>
        <taxon>Naasia</taxon>
    </lineage>
</organism>
<dbReference type="CDD" id="cd09272">
    <property type="entry name" value="RNase_HI_RT_Ty1"/>
    <property type="match status" value="1"/>
</dbReference>
<feature type="domain" description="Reverse transcriptase Ty1/copia-type" evidence="1">
    <location>
        <begin position="1"/>
        <end position="210"/>
    </location>
</feature>
<dbReference type="PANTHER" id="PTHR11439:SF496">
    <property type="entry name" value="RNA-DIRECTED DNA POLYMERASE"/>
    <property type="match status" value="1"/>
</dbReference>
<keyword evidence="3" id="KW-1185">Reference proteome</keyword>
<reference evidence="2 3" key="1">
    <citation type="submission" date="2019-04" db="EMBL/GenBank/DDBJ databases">
        <authorList>
            <person name="Jiang L."/>
        </authorList>
    </citation>
    <scope>NUCLEOTIDE SEQUENCE [LARGE SCALE GENOMIC DNA]</scope>
    <source>
        <strain evidence="2 3">YIM 131853</strain>
    </source>
</reference>
<dbReference type="InterPro" id="IPR043502">
    <property type="entry name" value="DNA/RNA_pol_sf"/>
</dbReference>
<evidence type="ECO:0000313" key="2">
    <source>
        <dbReference type="EMBL" id="THG28111.1"/>
    </source>
</evidence>
<gene>
    <name evidence="2" type="ORF">E6C64_18810</name>
</gene>
<name>A0A4S4FDF7_9MICO</name>
<dbReference type="AlphaFoldDB" id="A0A4S4FDF7"/>
<dbReference type="PANTHER" id="PTHR11439">
    <property type="entry name" value="GAG-POL-RELATED RETROTRANSPOSON"/>
    <property type="match status" value="1"/>
</dbReference>
<dbReference type="OrthoDB" id="1490895at2"/>
<dbReference type="InterPro" id="IPR013103">
    <property type="entry name" value="RVT_2"/>
</dbReference>
<dbReference type="Pfam" id="PF07727">
    <property type="entry name" value="RVT_2"/>
    <property type="match status" value="1"/>
</dbReference>
<evidence type="ECO:0000259" key="1">
    <source>
        <dbReference type="Pfam" id="PF07727"/>
    </source>
</evidence>
<sequence length="459" mass="52251">ARLVAKGFTQVPGLHYDEIFAPVVMLRSIRIILAIAAFHDYEIWQMDVKTAFLNGYLEEELYMVQPEGFIDPKHPKKVCKLKRSIYGLKQASRSWNHRFDQVIKDNGFVRSVEEPCLYIKSSGSKIVFLVLYVDDILLIGNDIPLLSSVKAWLKNHFQMKDLGEAQRILGIRIYRDRSRRMLSLSQESYIDKILERFSMTNSKKGFLPMTTGLHLSKSQEAKTSEEKERMSRIPYASAIGSIMYAMICTRPDVAYALSMTSRFQAHPGEQHWMAVKNILKYLRRTKDWGLTYGGDTRLCATGYADASFQTDQDDSKSQSGFVFTLNGAAVSWKSTKQSVTADSTTESEYYAASEAAKEAIWMRQFLQGLSVVPSSNDPITVYCDNKGAIFQAKEPKSSNKSRHVQRKAHLIRDYVEQKEILLEKIATDDNIADPLTKALRRDKHEGHVTSMGIKRVPEL</sequence>
<accession>A0A4S4FDF7</accession>